<dbReference type="PANTHER" id="PTHR43300">
    <property type="entry name" value="ACETYLTRANSFERASE"/>
    <property type="match status" value="1"/>
</dbReference>
<dbReference type="Gene3D" id="2.160.10.10">
    <property type="entry name" value="Hexapeptide repeat proteins"/>
    <property type="match status" value="1"/>
</dbReference>
<dbReference type="CDD" id="cd03349">
    <property type="entry name" value="LbH_XAT"/>
    <property type="match status" value="1"/>
</dbReference>
<reference evidence="2 3" key="1">
    <citation type="submission" date="2019-07" db="EMBL/GenBank/DDBJ databases">
        <title>Whole genome shotgun sequence of Acetobacter oeni NBRC 105207.</title>
        <authorList>
            <person name="Hosoyama A."/>
            <person name="Uohara A."/>
            <person name="Ohji S."/>
            <person name="Ichikawa N."/>
        </authorList>
    </citation>
    <scope>NUCLEOTIDE SEQUENCE [LARGE SCALE GENOMIC DNA]</scope>
    <source>
        <strain evidence="2 3">NBRC 105207</strain>
    </source>
</reference>
<dbReference type="EMBL" id="BJYG01000005">
    <property type="protein sequence ID" value="GEN62386.1"/>
    <property type="molecule type" value="Genomic_DNA"/>
</dbReference>
<keyword evidence="3" id="KW-1185">Reference proteome</keyword>
<comment type="similarity">
    <text evidence="1">Belongs to the transferase hexapeptide repeat family.</text>
</comment>
<gene>
    <name evidence="2" type="ORF">AOE01nite_06100</name>
</gene>
<keyword evidence="2" id="KW-0808">Transferase</keyword>
<dbReference type="InterPro" id="IPR011004">
    <property type="entry name" value="Trimer_LpxA-like_sf"/>
</dbReference>
<evidence type="ECO:0000313" key="3">
    <source>
        <dbReference type="Proteomes" id="UP000321746"/>
    </source>
</evidence>
<dbReference type="SUPFAM" id="SSF51161">
    <property type="entry name" value="Trimeric LpxA-like enzymes"/>
    <property type="match status" value="1"/>
</dbReference>
<dbReference type="OrthoDB" id="9815592at2"/>
<name>A0A511XHG0_9PROT</name>
<dbReference type="RefSeq" id="WP_146885908.1">
    <property type="nucleotide sequence ID" value="NZ_BJYG01000005.1"/>
</dbReference>
<dbReference type="Proteomes" id="UP000321746">
    <property type="component" value="Unassembled WGS sequence"/>
</dbReference>
<organism evidence="2 3">
    <name type="scientific">Acetobacter oeni</name>
    <dbReference type="NCBI Taxonomy" id="304077"/>
    <lineage>
        <taxon>Bacteria</taxon>
        <taxon>Pseudomonadati</taxon>
        <taxon>Pseudomonadota</taxon>
        <taxon>Alphaproteobacteria</taxon>
        <taxon>Acetobacterales</taxon>
        <taxon>Acetobacteraceae</taxon>
        <taxon>Acetobacter</taxon>
    </lineage>
</organism>
<dbReference type="Pfam" id="PF00132">
    <property type="entry name" value="Hexapep"/>
    <property type="match status" value="1"/>
</dbReference>
<accession>A0A511XHG0</accession>
<protein>
    <submittedName>
        <fullName evidence="2">Acetyltransferase</fullName>
    </submittedName>
</protein>
<proteinExistence type="inferred from homology"/>
<dbReference type="InterPro" id="IPR050179">
    <property type="entry name" value="Trans_hexapeptide_repeat"/>
</dbReference>
<dbReference type="InterPro" id="IPR001451">
    <property type="entry name" value="Hexapep"/>
</dbReference>
<sequence length="195" mass="21461">MFGTNSFSLLTRHALSWMIADRGWKIGDHTYGKPVVFEAEYAGLEIGRFCSIGPNVTMILGNHRMDMVTTYPFKTLSHFWPEAEAGEDDHATNGDIVVGNDVWFGANCTILSGARIGDGAIIAAGALVRGVVEPYAIVGGNPARVIRHRFSPEVIARLLAVAWWDWAEDVLRERLPGLMSSDIEGFLEVAERDDL</sequence>
<dbReference type="AlphaFoldDB" id="A0A511XHG0"/>
<dbReference type="GO" id="GO:0016740">
    <property type="term" value="F:transferase activity"/>
    <property type="evidence" value="ECO:0007669"/>
    <property type="project" value="UniProtKB-KW"/>
</dbReference>
<evidence type="ECO:0000256" key="1">
    <source>
        <dbReference type="ARBA" id="ARBA00007274"/>
    </source>
</evidence>
<evidence type="ECO:0000313" key="2">
    <source>
        <dbReference type="EMBL" id="GEN62386.1"/>
    </source>
</evidence>
<dbReference type="PANTHER" id="PTHR43300:SF11">
    <property type="entry name" value="ACETYLTRANSFERASE RV3034C-RELATED"/>
    <property type="match status" value="1"/>
</dbReference>
<comment type="caution">
    <text evidence="2">The sequence shown here is derived from an EMBL/GenBank/DDBJ whole genome shotgun (WGS) entry which is preliminary data.</text>
</comment>